<protein>
    <submittedName>
        <fullName evidence="2">Uncharacterized protein</fullName>
    </submittedName>
</protein>
<proteinExistence type="predicted"/>
<evidence type="ECO:0000313" key="3">
    <source>
        <dbReference type="Proteomes" id="UP001215503"/>
    </source>
</evidence>
<keyword evidence="3" id="KW-1185">Reference proteome</keyword>
<evidence type="ECO:0000313" key="2">
    <source>
        <dbReference type="EMBL" id="MDF2097284.1"/>
    </source>
</evidence>
<accession>A0ABT5YSU1</accession>
<reference evidence="2 3" key="1">
    <citation type="submission" date="2023-03" db="EMBL/GenBank/DDBJ databases">
        <title>Fodinicurvata sp. CAU 1616 isolated from sea sendiment.</title>
        <authorList>
            <person name="Kim W."/>
        </authorList>
    </citation>
    <scope>NUCLEOTIDE SEQUENCE [LARGE SCALE GENOMIC DNA]</scope>
    <source>
        <strain evidence="2 3">CAU 1616</strain>
    </source>
</reference>
<sequence length="160" mass="17156">MPVKGFVAALLLGGGLWLPSGQALAQDGEAGEGAEAGRLAAEISACRMIQDPTERLRCYDAAAGVADEESVIEEGVVMQLAGEDDFDSDSFVSETPWHLRYNSRGSIFTVELQDVTGELIAIIGNQIGAGEDRSEVQPPGEYRVAVRAIGSWQIWVMEEN</sequence>
<gene>
    <name evidence="2" type="ORF">P2G67_14990</name>
</gene>
<dbReference type="Proteomes" id="UP001215503">
    <property type="component" value="Unassembled WGS sequence"/>
</dbReference>
<comment type="caution">
    <text evidence="2">The sequence shown here is derived from an EMBL/GenBank/DDBJ whole genome shotgun (WGS) entry which is preliminary data.</text>
</comment>
<feature type="chain" id="PRO_5045054088" evidence="1">
    <location>
        <begin position="26"/>
        <end position="160"/>
    </location>
</feature>
<name>A0ABT5YSU1_9PROT</name>
<evidence type="ECO:0000256" key="1">
    <source>
        <dbReference type="SAM" id="SignalP"/>
    </source>
</evidence>
<feature type="signal peptide" evidence="1">
    <location>
        <begin position="1"/>
        <end position="25"/>
    </location>
</feature>
<organism evidence="2 3">
    <name type="scientific">Aquibaculum arenosum</name>
    <dbReference type="NCBI Taxonomy" id="3032591"/>
    <lineage>
        <taxon>Bacteria</taxon>
        <taxon>Pseudomonadati</taxon>
        <taxon>Pseudomonadota</taxon>
        <taxon>Alphaproteobacteria</taxon>
        <taxon>Rhodospirillales</taxon>
        <taxon>Rhodovibrionaceae</taxon>
        <taxon>Aquibaculum</taxon>
    </lineage>
</organism>
<dbReference type="EMBL" id="JARHUD010000011">
    <property type="protein sequence ID" value="MDF2097284.1"/>
    <property type="molecule type" value="Genomic_DNA"/>
</dbReference>
<dbReference type="RefSeq" id="WP_275824066.1">
    <property type="nucleotide sequence ID" value="NZ_JARHUD010000011.1"/>
</dbReference>
<keyword evidence="1" id="KW-0732">Signal</keyword>